<dbReference type="InterPro" id="IPR009045">
    <property type="entry name" value="Zn_M74/Hedgehog-like"/>
</dbReference>
<reference evidence="2 3" key="1">
    <citation type="submission" date="2022-09" db="EMBL/GenBank/DDBJ databases">
        <title>Interaction between co-microsymbionts with complementary sets of symbiotic genes in legume-rhizobium systems.</title>
        <authorList>
            <person name="Safronova V."/>
            <person name="Sazanova A."/>
            <person name="Afonin A."/>
            <person name="Chirak E."/>
        </authorList>
    </citation>
    <scope>NUCLEOTIDE SEQUENCE [LARGE SCALE GENOMIC DNA]</scope>
    <source>
        <strain evidence="2 3">A18/4-1</strain>
    </source>
</reference>
<dbReference type="Pfam" id="PF13539">
    <property type="entry name" value="Peptidase_M15_4"/>
    <property type="match status" value="1"/>
</dbReference>
<dbReference type="InterPro" id="IPR039561">
    <property type="entry name" value="Peptidase_M15C"/>
</dbReference>
<gene>
    <name evidence="2" type="ORF">N8A98_06755</name>
</gene>
<dbReference type="Gene3D" id="3.30.1380.10">
    <property type="match status" value="1"/>
</dbReference>
<evidence type="ECO:0000313" key="2">
    <source>
        <dbReference type="EMBL" id="UXN70881.1"/>
    </source>
</evidence>
<sequence>MANWPNKAGMYAFYGNPDSNNDGARDPKWQAENLTTIVPPYAMVLAWDGNGDGKLNDPVRKITVHKKCAASLLRALTAIKTNYGTQANIEAARMHLFGGVDNFRKKRGQNGLSVHAFAAAIDLDPARNGFGVKYDPEKGMMPKAVVDIFAREGWVWGGLWSKADAMHFQAAAV</sequence>
<dbReference type="EMBL" id="CP104965">
    <property type="protein sequence ID" value="UXN70881.1"/>
    <property type="molecule type" value="Genomic_DNA"/>
</dbReference>
<protein>
    <submittedName>
        <fullName evidence="2">M15 family metallopeptidase</fullName>
    </submittedName>
</protein>
<dbReference type="RefSeq" id="WP_262170158.1">
    <property type="nucleotide sequence ID" value="NZ_CP104965.1"/>
</dbReference>
<evidence type="ECO:0000259" key="1">
    <source>
        <dbReference type="Pfam" id="PF13539"/>
    </source>
</evidence>
<evidence type="ECO:0000313" key="3">
    <source>
        <dbReference type="Proteomes" id="UP001061862"/>
    </source>
</evidence>
<proteinExistence type="predicted"/>
<organism evidence="2 3">
    <name type="scientific">Devosia neptuniae</name>
    <dbReference type="NCBI Taxonomy" id="191302"/>
    <lineage>
        <taxon>Bacteria</taxon>
        <taxon>Pseudomonadati</taxon>
        <taxon>Pseudomonadota</taxon>
        <taxon>Alphaproteobacteria</taxon>
        <taxon>Hyphomicrobiales</taxon>
        <taxon>Devosiaceae</taxon>
        <taxon>Devosia</taxon>
    </lineage>
</organism>
<name>A0ABY6CI71_9HYPH</name>
<accession>A0ABY6CI71</accession>
<feature type="domain" description="Peptidase M15C" evidence="1">
    <location>
        <begin position="108"/>
        <end position="169"/>
    </location>
</feature>
<dbReference type="Proteomes" id="UP001061862">
    <property type="component" value="Chromosome"/>
</dbReference>
<keyword evidence="3" id="KW-1185">Reference proteome</keyword>
<dbReference type="SUPFAM" id="SSF55166">
    <property type="entry name" value="Hedgehog/DD-peptidase"/>
    <property type="match status" value="1"/>
</dbReference>